<evidence type="ECO:0000313" key="8">
    <source>
        <dbReference type="Proteomes" id="UP000631114"/>
    </source>
</evidence>
<evidence type="ECO:0000256" key="4">
    <source>
        <dbReference type="ARBA" id="ARBA00022525"/>
    </source>
</evidence>
<dbReference type="Proteomes" id="UP000631114">
    <property type="component" value="Unassembled WGS sequence"/>
</dbReference>
<comment type="caution">
    <text evidence="7">The sequence shown here is derived from an EMBL/GenBank/DDBJ whole genome shotgun (WGS) entry which is preliminary data.</text>
</comment>
<name>A0A835IWJ1_9MAGN</name>
<dbReference type="Pfam" id="PF05938">
    <property type="entry name" value="Self-incomp_S1"/>
    <property type="match status" value="1"/>
</dbReference>
<feature type="signal peptide" evidence="6">
    <location>
        <begin position="1"/>
        <end position="35"/>
    </location>
</feature>
<evidence type="ECO:0000256" key="5">
    <source>
        <dbReference type="ARBA" id="ARBA00022729"/>
    </source>
</evidence>
<dbReference type="PANTHER" id="PTHR31232:SF18">
    <property type="entry name" value="S-PROTEIN HOMOLOG"/>
    <property type="match status" value="1"/>
</dbReference>
<comment type="subcellular location">
    <subcellularLocation>
        <location evidence="1 6">Secreted</location>
    </subcellularLocation>
</comment>
<protein>
    <recommendedName>
        <fullName evidence="6">S-protein homolog</fullName>
    </recommendedName>
</protein>
<dbReference type="AlphaFoldDB" id="A0A835IWJ1"/>
<evidence type="ECO:0000313" key="7">
    <source>
        <dbReference type="EMBL" id="KAF9624588.1"/>
    </source>
</evidence>
<reference evidence="7 8" key="1">
    <citation type="submission" date="2020-10" db="EMBL/GenBank/DDBJ databases">
        <title>The Coptis chinensis genome and diversification of protoberbering-type alkaloids.</title>
        <authorList>
            <person name="Wang B."/>
            <person name="Shu S."/>
            <person name="Song C."/>
            <person name="Liu Y."/>
        </authorList>
    </citation>
    <scope>NUCLEOTIDE SEQUENCE [LARGE SCALE GENOMIC DNA]</scope>
    <source>
        <strain evidence="7">HL-2020</strain>
        <tissue evidence="7">Leaf</tissue>
    </source>
</reference>
<evidence type="ECO:0000256" key="3">
    <source>
        <dbReference type="ARBA" id="ARBA00022471"/>
    </source>
</evidence>
<evidence type="ECO:0000256" key="6">
    <source>
        <dbReference type="RuleBase" id="RU367044"/>
    </source>
</evidence>
<organism evidence="7 8">
    <name type="scientific">Coptis chinensis</name>
    <dbReference type="NCBI Taxonomy" id="261450"/>
    <lineage>
        <taxon>Eukaryota</taxon>
        <taxon>Viridiplantae</taxon>
        <taxon>Streptophyta</taxon>
        <taxon>Embryophyta</taxon>
        <taxon>Tracheophyta</taxon>
        <taxon>Spermatophyta</taxon>
        <taxon>Magnoliopsida</taxon>
        <taxon>Ranunculales</taxon>
        <taxon>Ranunculaceae</taxon>
        <taxon>Coptidoideae</taxon>
        <taxon>Coptis</taxon>
    </lineage>
</organism>
<keyword evidence="3 6" id="KW-0713">Self-incompatibility</keyword>
<dbReference type="EMBL" id="JADFTS010000001">
    <property type="protein sequence ID" value="KAF9624588.1"/>
    <property type="molecule type" value="Genomic_DNA"/>
</dbReference>
<keyword evidence="8" id="KW-1185">Reference proteome</keyword>
<dbReference type="PANTHER" id="PTHR31232">
    <property type="match status" value="1"/>
</dbReference>
<dbReference type="OrthoDB" id="1900999at2759"/>
<evidence type="ECO:0000256" key="1">
    <source>
        <dbReference type="ARBA" id="ARBA00004613"/>
    </source>
</evidence>
<dbReference type="InterPro" id="IPR010264">
    <property type="entry name" value="Self-incomp_S1"/>
</dbReference>
<feature type="chain" id="PRO_5033092141" description="S-protein homolog" evidence="6">
    <location>
        <begin position="36"/>
        <end position="157"/>
    </location>
</feature>
<keyword evidence="5 6" id="KW-0732">Signal</keyword>
<evidence type="ECO:0000256" key="2">
    <source>
        <dbReference type="ARBA" id="ARBA00005581"/>
    </source>
</evidence>
<gene>
    <name evidence="7" type="ORF">IFM89_012010</name>
</gene>
<sequence>MGFGFSSNKIHGSKLTQLLLVAVMFLLWECSSVSGQRWISQIKTTVSVWNQLSENSTQHTGLYLHCKSADDDLGPHVLGVGQEFKWKFYVNIWETTLFWCYMAWIDTDGRQVQGSFDVYKAKRDYRKSGYHYCPRYVKRRGIYGNGPEPMFTWAPKE</sequence>
<proteinExistence type="inferred from homology"/>
<keyword evidence="4 6" id="KW-0964">Secreted</keyword>
<accession>A0A835IWJ1</accession>
<comment type="similarity">
    <text evidence="2 6">Belongs to the plant self-incompatibility (S1) protein family.</text>
</comment>
<dbReference type="GO" id="GO:0060320">
    <property type="term" value="P:rejection of self pollen"/>
    <property type="evidence" value="ECO:0007669"/>
    <property type="project" value="UniProtKB-KW"/>
</dbReference>
<dbReference type="GO" id="GO:0005576">
    <property type="term" value="C:extracellular region"/>
    <property type="evidence" value="ECO:0007669"/>
    <property type="project" value="UniProtKB-SubCell"/>
</dbReference>